<reference evidence="1" key="1">
    <citation type="submission" date="2022-03" db="EMBL/GenBank/DDBJ databases">
        <title>Bacterial whole genome sequence for Hymenobacter sp. DH14.</title>
        <authorList>
            <person name="Le V."/>
        </authorList>
    </citation>
    <scope>NUCLEOTIDE SEQUENCE</scope>
    <source>
        <strain evidence="1">DH14</strain>
    </source>
</reference>
<protein>
    <submittedName>
        <fullName evidence="1">Uncharacterized protein</fullName>
    </submittedName>
</protein>
<evidence type="ECO:0000313" key="2">
    <source>
        <dbReference type="Proteomes" id="UP001139193"/>
    </source>
</evidence>
<proteinExistence type="predicted"/>
<dbReference type="AlphaFoldDB" id="A0A9X1VHQ7"/>
<keyword evidence="2" id="KW-1185">Reference proteome</keyword>
<sequence>MSSCEDCSQQTCDCFSEFEDAIQLRFDLDSLHQGFRRADVRGAYVVRFAPPGFATPLDTAREERQSSQDFYRYGIVLNELFLPRNGTYGPVGYNYAVVLPASGRRYLITDIELAGETRGSNCCRCYRNTRKRLTLDGTYLVAEDPSRGPAAVLRR</sequence>
<name>A0A9X1VHQ7_9BACT</name>
<organism evidence="1 2">
    <name type="scientific">Hymenobacter cyanobacteriorum</name>
    <dbReference type="NCBI Taxonomy" id="2926463"/>
    <lineage>
        <taxon>Bacteria</taxon>
        <taxon>Pseudomonadati</taxon>
        <taxon>Bacteroidota</taxon>
        <taxon>Cytophagia</taxon>
        <taxon>Cytophagales</taxon>
        <taxon>Hymenobacteraceae</taxon>
        <taxon>Hymenobacter</taxon>
    </lineage>
</organism>
<dbReference type="Proteomes" id="UP001139193">
    <property type="component" value="Unassembled WGS sequence"/>
</dbReference>
<dbReference type="RefSeq" id="WP_241936749.1">
    <property type="nucleotide sequence ID" value="NZ_JALBGC010000003.1"/>
</dbReference>
<accession>A0A9X1VHQ7</accession>
<dbReference type="EMBL" id="JALBGC010000003">
    <property type="protein sequence ID" value="MCI1188492.1"/>
    <property type="molecule type" value="Genomic_DNA"/>
</dbReference>
<gene>
    <name evidence="1" type="ORF">MON38_13770</name>
</gene>
<comment type="caution">
    <text evidence="1">The sequence shown here is derived from an EMBL/GenBank/DDBJ whole genome shotgun (WGS) entry which is preliminary data.</text>
</comment>
<evidence type="ECO:0000313" key="1">
    <source>
        <dbReference type="EMBL" id="MCI1188492.1"/>
    </source>
</evidence>